<protein>
    <submittedName>
        <fullName evidence="3">Winged helix-turn-helix domain-containing protein</fullName>
    </submittedName>
</protein>
<sequence length="134" mass="14950">MFHDHAPFATLHPDIARRPLVKRGAVSMTLDPVEFRWNGHRVALSRVEATLLAALMRRSRLNWDMTAGVLADAGSCPDSRDVLIHRIRRKFADVGAADPIETVRGWGIRFRTEADRSGSTAFWIGATEDETVLA</sequence>
<dbReference type="RefSeq" id="WP_380938695.1">
    <property type="nucleotide sequence ID" value="NZ_JBHUFC010000002.1"/>
</dbReference>
<keyword evidence="4" id="KW-1185">Reference proteome</keyword>
<accession>A0ABW4N9S1</accession>
<comment type="caution">
    <text evidence="3">The sequence shown here is derived from an EMBL/GenBank/DDBJ whole genome shotgun (WGS) entry which is preliminary data.</text>
</comment>
<evidence type="ECO:0000313" key="4">
    <source>
        <dbReference type="Proteomes" id="UP001597283"/>
    </source>
</evidence>
<name>A0ABW4N9S1_9SPHN</name>
<dbReference type="EMBL" id="JBHUFC010000002">
    <property type="protein sequence ID" value="MFD1786576.1"/>
    <property type="molecule type" value="Genomic_DNA"/>
</dbReference>
<evidence type="ECO:0000313" key="3">
    <source>
        <dbReference type="EMBL" id="MFD1786576.1"/>
    </source>
</evidence>
<dbReference type="Proteomes" id="UP001597283">
    <property type="component" value="Unassembled WGS sequence"/>
</dbReference>
<keyword evidence="1" id="KW-0238">DNA-binding</keyword>
<dbReference type="InterPro" id="IPR001867">
    <property type="entry name" value="OmpR/PhoB-type_DNA-bd"/>
</dbReference>
<evidence type="ECO:0000256" key="1">
    <source>
        <dbReference type="ARBA" id="ARBA00023125"/>
    </source>
</evidence>
<dbReference type="InterPro" id="IPR016032">
    <property type="entry name" value="Sig_transdc_resp-reg_C-effctor"/>
</dbReference>
<proteinExistence type="predicted"/>
<dbReference type="Gene3D" id="1.10.10.10">
    <property type="entry name" value="Winged helix-like DNA-binding domain superfamily/Winged helix DNA-binding domain"/>
    <property type="match status" value="1"/>
</dbReference>
<dbReference type="CDD" id="cd00383">
    <property type="entry name" value="trans_reg_C"/>
    <property type="match status" value="1"/>
</dbReference>
<organism evidence="3 4">
    <name type="scientific">Sphingomonas floccifaciens</name>
    <dbReference type="NCBI Taxonomy" id="1844115"/>
    <lineage>
        <taxon>Bacteria</taxon>
        <taxon>Pseudomonadati</taxon>
        <taxon>Pseudomonadota</taxon>
        <taxon>Alphaproteobacteria</taxon>
        <taxon>Sphingomonadales</taxon>
        <taxon>Sphingomonadaceae</taxon>
        <taxon>Sphingomonas</taxon>
    </lineage>
</organism>
<dbReference type="SUPFAM" id="SSF46894">
    <property type="entry name" value="C-terminal effector domain of the bipartite response regulators"/>
    <property type="match status" value="1"/>
</dbReference>
<dbReference type="SMART" id="SM00862">
    <property type="entry name" value="Trans_reg_C"/>
    <property type="match status" value="1"/>
</dbReference>
<gene>
    <name evidence="3" type="ORF">ACFSC3_03225</name>
</gene>
<feature type="domain" description="OmpR/PhoB-type" evidence="2">
    <location>
        <begin position="39"/>
        <end position="110"/>
    </location>
</feature>
<reference evidence="4" key="1">
    <citation type="journal article" date="2019" name="Int. J. Syst. Evol. Microbiol.">
        <title>The Global Catalogue of Microorganisms (GCM) 10K type strain sequencing project: providing services to taxonomists for standard genome sequencing and annotation.</title>
        <authorList>
            <consortium name="The Broad Institute Genomics Platform"/>
            <consortium name="The Broad Institute Genome Sequencing Center for Infectious Disease"/>
            <person name="Wu L."/>
            <person name="Ma J."/>
        </authorList>
    </citation>
    <scope>NUCLEOTIDE SEQUENCE [LARGE SCALE GENOMIC DNA]</scope>
    <source>
        <strain evidence="4">Q85</strain>
    </source>
</reference>
<evidence type="ECO:0000259" key="2">
    <source>
        <dbReference type="SMART" id="SM00862"/>
    </source>
</evidence>
<dbReference type="InterPro" id="IPR036388">
    <property type="entry name" value="WH-like_DNA-bd_sf"/>
</dbReference>